<gene>
    <name evidence="1" type="ORF">GSLYS_00015063001</name>
</gene>
<protein>
    <submittedName>
        <fullName evidence="1">Uncharacterized protein</fullName>
    </submittedName>
</protein>
<evidence type="ECO:0000313" key="1">
    <source>
        <dbReference type="EMBL" id="CAL1541457.1"/>
    </source>
</evidence>
<dbReference type="EMBL" id="CAXITT010000433">
    <property type="protein sequence ID" value="CAL1541457.1"/>
    <property type="molecule type" value="Genomic_DNA"/>
</dbReference>
<dbReference type="SUPFAM" id="SSF53850">
    <property type="entry name" value="Periplasmic binding protein-like II"/>
    <property type="match status" value="1"/>
</dbReference>
<sequence length="284" mass="31798">MTEPGKPHLRLLTYLCPDLPLSFFSLVRDVLEEATHIETEIIVEDRFTGPQVDRANPFTDNRADIVAVHSTDFLRLVAENQADMELCPAAPVFKHSLNKDKAVYFSEIIIHASNKEKYKTIADLKGCSWAYNNPLSLSGNVVILDYLKKKLKTNATFFGNIVESGSHLASINMVKEHRVIASGVDSIVLAEYLRDHPEDTKNVTRIASLGPLPVFPLLFNSKLSDKVKHEIVNALLTMETKPLWASRLQDVGVVKFISVTLDLFNMEKAFTDSVSGMSINEAYY</sequence>
<dbReference type="PANTHER" id="PTHR35841">
    <property type="entry name" value="PHOSPHONATES-BINDING PERIPLASMIC PROTEIN"/>
    <property type="match status" value="1"/>
</dbReference>
<reference evidence="1 2" key="1">
    <citation type="submission" date="2024-04" db="EMBL/GenBank/DDBJ databases">
        <authorList>
            <consortium name="Genoscope - CEA"/>
            <person name="William W."/>
        </authorList>
    </citation>
    <scope>NUCLEOTIDE SEQUENCE [LARGE SCALE GENOMIC DNA]</scope>
</reference>
<organism evidence="1 2">
    <name type="scientific">Lymnaea stagnalis</name>
    <name type="common">Great pond snail</name>
    <name type="synonym">Helix stagnalis</name>
    <dbReference type="NCBI Taxonomy" id="6523"/>
    <lineage>
        <taxon>Eukaryota</taxon>
        <taxon>Metazoa</taxon>
        <taxon>Spiralia</taxon>
        <taxon>Lophotrochozoa</taxon>
        <taxon>Mollusca</taxon>
        <taxon>Gastropoda</taxon>
        <taxon>Heterobranchia</taxon>
        <taxon>Euthyneura</taxon>
        <taxon>Panpulmonata</taxon>
        <taxon>Hygrophila</taxon>
        <taxon>Lymnaeoidea</taxon>
        <taxon>Lymnaeidae</taxon>
        <taxon>Lymnaea</taxon>
    </lineage>
</organism>
<dbReference type="AlphaFoldDB" id="A0AAV2I684"/>
<proteinExistence type="predicted"/>
<dbReference type="Pfam" id="PF12974">
    <property type="entry name" value="Phosphonate-bd"/>
    <property type="match status" value="1"/>
</dbReference>
<accession>A0AAV2I684</accession>
<name>A0AAV2I684_LYMST</name>
<evidence type="ECO:0000313" key="2">
    <source>
        <dbReference type="Proteomes" id="UP001497497"/>
    </source>
</evidence>
<keyword evidence="2" id="KW-1185">Reference proteome</keyword>
<comment type="caution">
    <text evidence="1">The sequence shown here is derived from an EMBL/GenBank/DDBJ whole genome shotgun (WGS) entry which is preliminary data.</text>
</comment>
<dbReference type="Proteomes" id="UP001497497">
    <property type="component" value="Unassembled WGS sequence"/>
</dbReference>
<dbReference type="PANTHER" id="PTHR35841:SF1">
    <property type="entry name" value="PHOSPHONATES-BINDING PERIPLASMIC PROTEIN"/>
    <property type="match status" value="1"/>
</dbReference>
<dbReference type="Gene3D" id="3.40.190.10">
    <property type="entry name" value="Periplasmic binding protein-like II"/>
    <property type="match status" value="2"/>
</dbReference>